<evidence type="ECO:0000256" key="1">
    <source>
        <dbReference type="SAM" id="MobiDB-lite"/>
    </source>
</evidence>
<dbReference type="Pfam" id="PF13020">
    <property type="entry name" value="NOV_C"/>
    <property type="match status" value="1"/>
</dbReference>
<gene>
    <name evidence="3" type="ORF">BN1204_019190</name>
</gene>
<feature type="compositionally biased region" description="Basic and acidic residues" evidence="1">
    <location>
        <begin position="389"/>
        <end position="404"/>
    </location>
</feature>
<feature type="region of interest" description="Disordered" evidence="1">
    <location>
        <begin position="555"/>
        <end position="587"/>
    </location>
</feature>
<feature type="compositionally biased region" description="Basic and acidic residues" evidence="1">
    <location>
        <begin position="462"/>
        <end position="483"/>
    </location>
</feature>
<feature type="compositionally biased region" description="Basic and acidic residues" evidence="1">
    <location>
        <begin position="288"/>
        <end position="326"/>
    </location>
</feature>
<protein>
    <recommendedName>
        <fullName evidence="2">Protein NO VEIN C-terminal domain-containing protein</fullName>
    </recommendedName>
</protein>
<dbReference type="InterPro" id="IPR024975">
    <property type="entry name" value="NOV_C"/>
</dbReference>
<feature type="compositionally biased region" description="Basic and acidic residues" evidence="1">
    <location>
        <begin position="439"/>
        <end position="453"/>
    </location>
</feature>
<accession>A0A0F7UCH4</accession>
<feature type="compositionally biased region" description="Low complexity" evidence="1">
    <location>
        <begin position="354"/>
        <end position="375"/>
    </location>
</feature>
<feature type="region of interest" description="Disordered" evidence="1">
    <location>
        <begin position="59"/>
        <end position="98"/>
    </location>
</feature>
<feature type="region of interest" description="Disordered" evidence="1">
    <location>
        <begin position="265"/>
        <end position="515"/>
    </location>
</feature>
<evidence type="ECO:0000259" key="2">
    <source>
        <dbReference type="Pfam" id="PF13020"/>
    </source>
</evidence>
<feature type="compositionally biased region" description="Polar residues" evidence="1">
    <location>
        <begin position="67"/>
        <end position="76"/>
    </location>
</feature>
<dbReference type="EMBL" id="LN714480">
    <property type="protein sequence ID" value="CEL66092.1"/>
    <property type="molecule type" value="Genomic_DNA"/>
</dbReference>
<reference evidence="3" key="1">
    <citation type="journal article" date="2015" name="PLoS ONE">
        <title>Comprehensive Evaluation of Toxoplasma gondii VEG and Neospora caninum LIV Genomes with Tachyzoite Stage Transcriptome and Proteome Defines Novel Transcript Features.</title>
        <authorList>
            <person name="Ramaprasad A."/>
            <person name="Mourier T."/>
            <person name="Naeem R."/>
            <person name="Malas T.B."/>
            <person name="Moussa E."/>
            <person name="Panigrahi A."/>
            <person name="Vermont S.J."/>
            <person name="Otto T.D."/>
            <person name="Wastling J."/>
            <person name="Pain A."/>
        </authorList>
    </citation>
    <scope>NUCLEOTIDE SEQUENCE</scope>
    <source>
        <strain evidence="3">Liverpool</strain>
    </source>
</reference>
<feature type="compositionally biased region" description="Low complexity" evidence="1">
    <location>
        <begin position="211"/>
        <end position="240"/>
    </location>
</feature>
<feature type="compositionally biased region" description="Low complexity" evidence="1">
    <location>
        <begin position="77"/>
        <end position="98"/>
    </location>
</feature>
<name>A0A0F7UCH4_NEOCL</name>
<proteinExistence type="predicted"/>
<feature type="compositionally biased region" description="Polar residues" evidence="1">
    <location>
        <begin position="327"/>
        <end position="353"/>
    </location>
</feature>
<evidence type="ECO:0000313" key="3">
    <source>
        <dbReference type="EMBL" id="CEL66092.1"/>
    </source>
</evidence>
<sequence>MAMTISSPSSFSSAAAPHSPTASGEASPRGVSCSFFSQTPYTCASLSSQLASCRSAVSPSLAVPDSSPLSPASYQNLQLSSSQPARPSSSLSASRPPLAASVQVPSSASFASFPGKPSLPFPAVAEVRKRSTGEELTRRLLADWAVSAKASKKGVVHEGTRPKQGSRSGIRNRSGERHSSASSFPSSCASSSPGPAFPCSSPAPHHAASNVFRPSRSVASPPAAVSDSPFSSSSDSPFSSCWWTLESPRRQQDLSRVSVVQAVLSNQTRGKFSKRSEAQIRNLGDHATPPREAKREDEEAKESFRLRESSWRSKEGPSVFEKKRDSGQSGTAELGTNQSWNSFSASPSLASQEPLSSASRAPSCAASNSSSSLPGPLGGVGDSRAVPENAKERRTRASERREGKQSGMQCSAVDTPEDEKEADLTESQGELVLWEEEGHEAKDEGRLCGDEHACTQQMQLSDCDKTDSRSEDATKHTRRRDEPVPGQQDFFGARVPPEEEGGQPGLANAAAEIEEREGTVSRVLQILRCQTLIRDAQAALRAVGVSPELLVDPEGAERFEEASPVTPEASSAAGERAEGGSGTVNATSDACIAEARREKEEEAKRSVQDCFPPGEEEVLMCEREEEDAGKGRKRSAWMRGEKSEGDLHDDPAVQALRALLPSLVERCPDWIDEKLNVGRRGEWIAFTKILPEILERRYDISVSELRKDGPYCWMGRGRRPPDSTLLSQGSLPCLSLASCSFSSPSLCTFSSCRPTGASSASSSLSLEPGRLGLAPEGKADEGFDSPLSFFSPASTPGNRSEAAGEIEAEQERADGDTVVDFEARWINGCTETGLPYDIRIDMSSDTHRESIFLEVKATVLGCPSFFLSAPEVRFARSQRKSFVVLSLWNVRSPRGPSWALIDDVGTCEGLPESLLDAQSAARSEAREERGESEKSERGEAKDEKANCDSRQLRCEDGDNVRIKCTFNGPTLHGTAEMGETNGERHIRAFSSSSLTDLVSCLLQSCDHA</sequence>
<feature type="compositionally biased region" description="Low complexity" evidence="1">
    <location>
        <begin position="180"/>
        <end position="204"/>
    </location>
</feature>
<feature type="region of interest" description="Disordered" evidence="1">
    <location>
        <begin position="918"/>
        <end position="948"/>
    </location>
</feature>
<feature type="region of interest" description="Disordered" evidence="1">
    <location>
        <begin position="151"/>
        <end position="241"/>
    </location>
</feature>
<dbReference type="AlphaFoldDB" id="A0A0F7UCH4"/>
<feature type="compositionally biased region" description="Low complexity" evidence="1">
    <location>
        <begin position="1"/>
        <end position="23"/>
    </location>
</feature>
<feature type="region of interest" description="Disordered" evidence="1">
    <location>
        <begin position="1"/>
        <end position="30"/>
    </location>
</feature>
<organism evidence="3">
    <name type="scientific">Neospora caninum (strain Liverpool)</name>
    <dbReference type="NCBI Taxonomy" id="572307"/>
    <lineage>
        <taxon>Eukaryota</taxon>
        <taxon>Sar</taxon>
        <taxon>Alveolata</taxon>
        <taxon>Apicomplexa</taxon>
        <taxon>Conoidasida</taxon>
        <taxon>Coccidia</taxon>
        <taxon>Eucoccidiorida</taxon>
        <taxon>Eimeriorina</taxon>
        <taxon>Sarcocystidae</taxon>
        <taxon>Neospora</taxon>
    </lineage>
</organism>
<feature type="compositionally biased region" description="Basic and acidic residues" evidence="1">
    <location>
        <begin position="923"/>
        <end position="948"/>
    </location>
</feature>
<feature type="domain" description="Protein NO VEIN C-terminal" evidence="2">
    <location>
        <begin position="805"/>
        <end position="892"/>
    </location>
</feature>